<dbReference type="CDD" id="cd00156">
    <property type="entry name" value="REC"/>
    <property type="match status" value="1"/>
</dbReference>
<feature type="domain" description="Response regulatory" evidence="3">
    <location>
        <begin position="5"/>
        <end position="122"/>
    </location>
</feature>
<dbReference type="GO" id="GO:0000160">
    <property type="term" value="P:phosphorelay signal transduction system"/>
    <property type="evidence" value="ECO:0007669"/>
    <property type="project" value="InterPro"/>
</dbReference>
<dbReference type="InterPro" id="IPR050595">
    <property type="entry name" value="Bact_response_regulator"/>
</dbReference>
<reference evidence="4 5" key="1">
    <citation type="submission" date="2016-05" db="EMBL/GenBank/DDBJ databases">
        <authorList>
            <person name="Lavstsen T."/>
            <person name="Jespersen J.S."/>
        </authorList>
    </citation>
    <scope>NUCLEOTIDE SEQUENCE [LARGE SCALE GENOMIC DNA]</scope>
    <source>
        <strain evidence="4 5">B7-9</strain>
    </source>
</reference>
<dbReference type="AlphaFoldDB" id="A0A2H3L1T3"/>
<keyword evidence="5" id="KW-1185">Reference proteome</keyword>
<dbReference type="Pfam" id="PF00072">
    <property type="entry name" value="Response_reg"/>
    <property type="match status" value="1"/>
</dbReference>
<name>A0A2H3L1T3_9CHLR</name>
<accession>A0A2H3L1T3</accession>
<protein>
    <submittedName>
        <fullName evidence="4">Histidine kinase</fullName>
    </submittedName>
</protein>
<keyword evidence="4" id="KW-0808">Transferase</keyword>
<feature type="modified residue" description="4-aspartylphosphate" evidence="2">
    <location>
        <position position="57"/>
    </location>
</feature>
<evidence type="ECO:0000313" key="5">
    <source>
        <dbReference type="Proteomes" id="UP000220922"/>
    </source>
</evidence>
<dbReference type="Proteomes" id="UP000220922">
    <property type="component" value="Unassembled WGS sequence"/>
</dbReference>
<dbReference type="PANTHER" id="PTHR44591">
    <property type="entry name" value="STRESS RESPONSE REGULATOR PROTEIN 1"/>
    <property type="match status" value="1"/>
</dbReference>
<organism evidence="4 5">
    <name type="scientific">Candidatus Chloroploca asiatica</name>
    <dbReference type="NCBI Taxonomy" id="1506545"/>
    <lineage>
        <taxon>Bacteria</taxon>
        <taxon>Bacillati</taxon>
        <taxon>Chloroflexota</taxon>
        <taxon>Chloroflexia</taxon>
        <taxon>Chloroflexales</taxon>
        <taxon>Chloroflexineae</taxon>
        <taxon>Oscillochloridaceae</taxon>
        <taxon>Candidatus Chloroploca</taxon>
    </lineage>
</organism>
<proteinExistence type="predicted"/>
<dbReference type="RefSeq" id="WP_097650971.1">
    <property type="nucleotide sequence ID" value="NZ_LYXE01000041.1"/>
</dbReference>
<comment type="caution">
    <text evidence="4">The sequence shown here is derived from an EMBL/GenBank/DDBJ whole genome shotgun (WGS) entry which is preliminary data.</text>
</comment>
<evidence type="ECO:0000256" key="2">
    <source>
        <dbReference type="PROSITE-ProRule" id="PRU00169"/>
    </source>
</evidence>
<dbReference type="SUPFAM" id="SSF52172">
    <property type="entry name" value="CheY-like"/>
    <property type="match status" value="1"/>
</dbReference>
<dbReference type="PROSITE" id="PS50110">
    <property type="entry name" value="RESPONSE_REGULATORY"/>
    <property type="match status" value="1"/>
</dbReference>
<dbReference type="OrthoDB" id="9802426at2"/>
<dbReference type="InterPro" id="IPR001789">
    <property type="entry name" value="Sig_transdc_resp-reg_receiver"/>
</dbReference>
<evidence type="ECO:0000259" key="3">
    <source>
        <dbReference type="PROSITE" id="PS50110"/>
    </source>
</evidence>
<keyword evidence="1 2" id="KW-0597">Phosphoprotein</keyword>
<gene>
    <name evidence="4" type="ORF">A9Q02_09550</name>
</gene>
<dbReference type="EMBL" id="LYXE01000041">
    <property type="protein sequence ID" value="PDW00429.1"/>
    <property type="molecule type" value="Genomic_DNA"/>
</dbReference>
<dbReference type="PANTHER" id="PTHR44591:SF3">
    <property type="entry name" value="RESPONSE REGULATORY DOMAIN-CONTAINING PROTEIN"/>
    <property type="match status" value="1"/>
</dbReference>
<keyword evidence="4" id="KW-0418">Kinase</keyword>
<evidence type="ECO:0000313" key="4">
    <source>
        <dbReference type="EMBL" id="PDW00429.1"/>
    </source>
</evidence>
<dbReference type="Gene3D" id="3.40.50.2300">
    <property type="match status" value="1"/>
</dbReference>
<dbReference type="InterPro" id="IPR011006">
    <property type="entry name" value="CheY-like_superfamily"/>
</dbReference>
<dbReference type="SMART" id="SM00448">
    <property type="entry name" value="REC"/>
    <property type="match status" value="1"/>
</dbReference>
<dbReference type="GO" id="GO:0016301">
    <property type="term" value="F:kinase activity"/>
    <property type="evidence" value="ECO:0007669"/>
    <property type="project" value="UniProtKB-KW"/>
</dbReference>
<sequence>MPVRQIYIVDDDPAAALITQRGLQTMLGERFSVWVAPSPNAAWLSCAMGNVDLLIVDPNPHTNGALSLIRVVQAFRPDIPVLVLTAYDTPGLRARMRELGVARYVAKPIELRELVPIVKAIMPPEHMHPVLNGPSLATLSLSSQSGK</sequence>
<evidence type="ECO:0000256" key="1">
    <source>
        <dbReference type="ARBA" id="ARBA00022553"/>
    </source>
</evidence>